<dbReference type="AlphaFoldDB" id="A0A1F5DQR9"/>
<accession>A0A1F5DQR9</accession>
<proteinExistence type="predicted"/>
<dbReference type="Proteomes" id="UP000178764">
    <property type="component" value="Unassembled WGS sequence"/>
</dbReference>
<organism evidence="1 2">
    <name type="scientific">Candidatus Berkelbacteria bacterium RBG_13_40_8</name>
    <dbReference type="NCBI Taxonomy" id="1797467"/>
    <lineage>
        <taxon>Bacteria</taxon>
        <taxon>Candidatus Berkelbacteria</taxon>
    </lineage>
</organism>
<evidence type="ECO:0000313" key="2">
    <source>
        <dbReference type="Proteomes" id="UP000178764"/>
    </source>
</evidence>
<comment type="caution">
    <text evidence="1">The sequence shown here is derived from an EMBL/GenBank/DDBJ whole genome shotgun (WGS) entry which is preliminary data.</text>
</comment>
<protein>
    <submittedName>
        <fullName evidence="1">Uncharacterized protein</fullName>
    </submittedName>
</protein>
<name>A0A1F5DQR9_9BACT</name>
<dbReference type="EMBL" id="MEZT01000001">
    <property type="protein sequence ID" value="OGD57445.1"/>
    <property type="molecule type" value="Genomic_DNA"/>
</dbReference>
<evidence type="ECO:0000313" key="1">
    <source>
        <dbReference type="EMBL" id="OGD57445.1"/>
    </source>
</evidence>
<reference evidence="1 2" key="1">
    <citation type="journal article" date="2016" name="Nat. Commun.">
        <title>Thousands of microbial genomes shed light on interconnected biogeochemical processes in an aquifer system.</title>
        <authorList>
            <person name="Anantharaman K."/>
            <person name="Brown C.T."/>
            <person name="Hug L.A."/>
            <person name="Sharon I."/>
            <person name="Castelle C.J."/>
            <person name="Probst A.J."/>
            <person name="Thomas B.C."/>
            <person name="Singh A."/>
            <person name="Wilkins M.J."/>
            <person name="Karaoz U."/>
            <person name="Brodie E.L."/>
            <person name="Williams K.H."/>
            <person name="Hubbard S.S."/>
            <person name="Banfield J.F."/>
        </authorList>
    </citation>
    <scope>NUCLEOTIDE SEQUENCE [LARGE SCALE GENOMIC DNA]</scope>
</reference>
<sequence length="60" mass="6884">MAVATNVKKQMTNEEYIKRIAQIGKDRAIILSKKEVIDRPSSCKIPEKYCGITCVKCWPR</sequence>
<gene>
    <name evidence="1" type="ORF">A2V71_03435</name>
</gene>